<reference evidence="2" key="1">
    <citation type="submission" date="2020-07" db="EMBL/GenBank/DDBJ databases">
        <title>Multicomponent nature underlies the extraordinary mechanical properties of spider dragline silk.</title>
        <authorList>
            <person name="Kono N."/>
            <person name="Nakamura H."/>
            <person name="Mori M."/>
            <person name="Yoshida Y."/>
            <person name="Ohtoshi R."/>
            <person name="Malay A.D."/>
            <person name="Moran D.A.P."/>
            <person name="Tomita M."/>
            <person name="Numata K."/>
            <person name="Arakawa K."/>
        </authorList>
    </citation>
    <scope>NUCLEOTIDE SEQUENCE</scope>
</reference>
<dbReference type="AlphaFoldDB" id="A0A8X6HNQ1"/>
<name>A0A8X6HNQ1_TRICU</name>
<evidence type="ECO:0000313" key="2">
    <source>
        <dbReference type="EMBL" id="GFR27134.1"/>
    </source>
</evidence>
<gene>
    <name evidence="2" type="ORF">TNCT_342921</name>
</gene>
<evidence type="ECO:0000256" key="1">
    <source>
        <dbReference type="SAM" id="MobiDB-lite"/>
    </source>
</evidence>
<proteinExistence type="predicted"/>
<comment type="caution">
    <text evidence="2">The sequence shown here is derived from an EMBL/GenBank/DDBJ whole genome shotgun (WGS) entry which is preliminary data.</text>
</comment>
<organism evidence="2 3">
    <name type="scientific">Trichonephila clavata</name>
    <name type="common">Joro spider</name>
    <name type="synonym">Nephila clavata</name>
    <dbReference type="NCBI Taxonomy" id="2740835"/>
    <lineage>
        <taxon>Eukaryota</taxon>
        <taxon>Metazoa</taxon>
        <taxon>Ecdysozoa</taxon>
        <taxon>Arthropoda</taxon>
        <taxon>Chelicerata</taxon>
        <taxon>Arachnida</taxon>
        <taxon>Araneae</taxon>
        <taxon>Araneomorphae</taxon>
        <taxon>Entelegynae</taxon>
        <taxon>Araneoidea</taxon>
        <taxon>Nephilidae</taxon>
        <taxon>Trichonephila</taxon>
    </lineage>
</organism>
<evidence type="ECO:0000313" key="3">
    <source>
        <dbReference type="Proteomes" id="UP000887116"/>
    </source>
</evidence>
<dbReference type="OrthoDB" id="6740508at2759"/>
<dbReference type="EMBL" id="BMAO01028748">
    <property type="protein sequence ID" value="GFR27134.1"/>
    <property type="molecule type" value="Genomic_DNA"/>
</dbReference>
<sequence>MADFTSIAGPSQLKERKVSKKLTKAEILELLEKSDLSDYDSTNDEDYGWDSTSESERDSDATVDIIEMSDSGTEDATQQFPAIERDSLIDWKTDSSCMISHTFTKTESLLIQPTESTPTGYFRLFLTEGFLKKNSRRDKSLRIGNTT</sequence>
<feature type="region of interest" description="Disordered" evidence="1">
    <location>
        <begin position="37"/>
        <end position="62"/>
    </location>
</feature>
<keyword evidence="3" id="KW-1185">Reference proteome</keyword>
<feature type="compositionally biased region" description="Acidic residues" evidence="1">
    <location>
        <begin position="37"/>
        <end position="48"/>
    </location>
</feature>
<accession>A0A8X6HNQ1</accession>
<dbReference type="Proteomes" id="UP000887116">
    <property type="component" value="Unassembled WGS sequence"/>
</dbReference>
<protein>
    <submittedName>
        <fullName evidence="2">Uncharacterized protein</fullName>
    </submittedName>
</protein>